<evidence type="ECO:0000313" key="7">
    <source>
        <dbReference type="Proteomes" id="UP000252387"/>
    </source>
</evidence>
<dbReference type="GO" id="GO:0043709">
    <property type="term" value="P:cell adhesion involved in single-species biofilm formation"/>
    <property type="evidence" value="ECO:0007669"/>
    <property type="project" value="TreeGrafter"/>
</dbReference>
<dbReference type="SUPFAM" id="SSF48452">
    <property type="entry name" value="TPR-like"/>
    <property type="match status" value="1"/>
</dbReference>
<name>A0A368KJW1_9GAMM</name>
<evidence type="ECO:0000256" key="2">
    <source>
        <dbReference type="ARBA" id="ARBA00012528"/>
    </source>
</evidence>
<feature type="domain" description="GGDEF" evidence="5">
    <location>
        <begin position="460"/>
        <end position="592"/>
    </location>
</feature>
<dbReference type="FunFam" id="3.30.70.270:FF:000001">
    <property type="entry name" value="Diguanylate cyclase domain protein"/>
    <property type="match status" value="1"/>
</dbReference>
<comment type="catalytic activity">
    <reaction evidence="3">
        <text>2 GTP = 3',3'-c-di-GMP + 2 diphosphate</text>
        <dbReference type="Rhea" id="RHEA:24898"/>
        <dbReference type="ChEBI" id="CHEBI:33019"/>
        <dbReference type="ChEBI" id="CHEBI:37565"/>
        <dbReference type="ChEBI" id="CHEBI:58805"/>
        <dbReference type="EC" id="2.7.7.65"/>
    </reaction>
</comment>
<evidence type="ECO:0000256" key="4">
    <source>
        <dbReference type="SAM" id="Phobius"/>
    </source>
</evidence>
<comment type="caution">
    <text evidence="6">The sequence shown here is derived from an EMBL/GenBank/DDBJ whole genome shotgun (WGS) entry which is preliminary data.</text>
</comment>
<evidence type="ECO:0000256" key="3">
    <source>
        <dbReference type="ARBA" id="ARBA00034247"/>
    </source>
</evidence>
<dbReference type="EC" id="2.7.7.65" evidence="2"/>
<dbReference type="InterPro" id="IPR050469">
    <property type="entry name" value="Diguanylate_Cyclase"/>
</dbReference>
<dbReference type="EMBL" id="QFWQ01000003">
    <property type="protein sequence ID" value="RCS31265.1"/>
    <property type="molecule type" value="Genomic_DNA"/>
</dbReference>
<organism evidence="6 7">
    <name type="scientific">Rhodanobacter denitrificans</name>
    <dbReference type="NCBI Taxonomy" id="666685"/>
    <lineage>
        <taxon>Bacteria</taxon>
        <taxon>Pseudomonadati</taxon>
        <taxon>Pseudomonadota</taxon>
        <taxon>Gammaproteobacteria</taxon>
        <taxon>Lysobacterales</taxon>
        <taxon>Rhodanobacteraceae</taxon>
        <taxon>Rhodanobacter</taxon>
    </lineage>
</organism>
<evidence type="ECO:0000259" key="5">
    <source>
        <dbReference type="PROSITE" id="PS50887"/>
    </source>
</evidence>
<dbReference type="CDD" id="cd01949">
    <property type="entry name" value="GGDEF"/>
    <property type="match status" value="1"/>
</dbReference>
<dbReference type="PROSITE" id="PS50887">
    <property type="entry name" value="GGDEF"/>
    <property type="match status" value="1"/>
</dbReference>
<keyword evidence="4" id="KW-1133">Transmembrane helix</keyword>
<dbReference type="InterPro" id="IPR043128">
    <property type="entry name" value="Rev_trsase/Diguanyl_cyclase"/>
</dbReference>
<dbReference type="Proteomes" id="UP000252387">
    <property type="component" value="Unassembled WGS sequence"/>
</dbReference>
<dbReference type="Gene3D" id="1.25.40.10">
    <property type="entry name" value="Tetratricopeptide repeat domain"/>
    <property type="match status" value="2"/>
</dbReference>
<dbReference type="NCBIfam" id="TIGR00254">
    <property type="entry name" value="GGDEF"/>
    <property type="match status" value="1"/>
</dbReference>
<keyword evidence="4" id="KW-0472">Membrane</keyword>
<dbReference type="InterPro" id="IPR011990">
    <property type="entry name" value="TPR-like_helical_dom_sf"/>
</dbReference>
<reference evidence="6 7" key="1">
    <citation type="submission" date="2018-05" db="EMBL/GenBank/DDBJ databases">
        <title>Draft genome sequence of Rhodanobacter denitrificans Yn1 isolated from gold copper mine.</title>
        <authorList>
            <person name="Yang N."/>
            <person name="Mazhar H.S."/>
            <person name="Rensing C."/>
        </authorList>
    </citation>
    <scope>NUCLEOTIDE SEQUENCE [LARGE SCALE GENOMIC DNA]</scope>
    <source>
        <strain evidence="6 7">Yn1</strain>
    </source>
</reference>
<proteinExistence type="predicted"/>
<dbReference type="PANTHER" id="PTHR45138:SF9">
    <property type="entry name" value="DIGUANYLATE CYCLASE DGCM-RELATED"/>
    <property type="match status" value="1"/>
</dbReference>
<keyword evidence="7" id="KW-1185">Reference proteome</keyword>
<comment type="cofactor">
    <cofactor evidence="1">
        <name>Mg(2+)</name>
        <dbReference type="ChEBI" id="CHEBI:18420"/>
    </cofactor>
</comment>
<dbReference type="InterPro" id="IPR029787">
    <property type="entry name" value="Nucleotide_cyclase"/>
</dbReference>
<sequence length="592" mass="65229">MRRLDNGEVILNTRAAVDQTLGRLRTLLPPDDAYRQRRYGYIYCFLAFDNDANGGYAYAGRGIEQAHQAADLEAEANFQICRGLYQGRVTTERDALPAYEAGIRIARRLENSRLVADGLTWRGGALSLLGEQARALFDFLEAQHLYEAVGNTTAAQSNLISIATIYRRLGEYDKAADYLQQSMAFARRKQDRQEELAVDMELGFLATERGDAAAAVAPLQQALAIARETGSRQSVGSALLALAESSNARHQYTEALQQLALAGNEFRVASDKSSSGMLSLQSAKAHAGLGQHELAEREFDVAEADVRQGDNMRYLAELYEARSRNQEALGNPAAALADLKLKMKADAALARMAKTQVTTLMSYQFDTERRELENRKLAADKALKEQQLAALERIRGWQSLAIVLAGALLLLMFLLAGRQLRQSRSLHRLALTDELTGISNRRHIEHTLHMAVDEARRKHHELTVIMFDIDHFKQVNDSHGHQIGDQVLEQIVHACQGALRQFDRLGRLGGEEFLVVLPDTDLESGLNVAERLRAAVAAARPTVAGVGLQLSISLGVAQLRSAESGVTSLVRRADAALYHAKDNGRNRVEAAP</sequence>
<dbReference type="SUPFAM" id="SSF55073">
    <property type="entry name" value="Nucleotide cyclase"/>
    <property type="match status" value="1"/>
</dbReference>
<dbReference type="PANTHER" id="PTHR45138">
    <property type="entry name" value="REGULATORY COMPONENTS OF SENSORY TRANSDUCTION SYSTEM"/>
    <property type="match status" value="1"/>
</dbReference>
<dbReference type="Pfam" id="PF00990">
    <property type="entry name" value="GGDEF"/>
    <property type="match status" value="1"/>
</dbReference>
<evidence type="ECO:0000313" key="6">
    <source>
        <dbReference type="EMBL" id="RCS31265.1"/>
    </source>
</evidence>
<dbReference type="Gene3D" id="3.30.70.270">
    <property type="match status" value="1"/>
</dbReference>
<protein>
    <recommendedName>
        <fullName evidence="2">diguanylate cyclase</fullName>
        <ecNumber evidence="2">2.7.7.65</ecNumber>
    </recommendedName>
</protein>
<feature type="transmembrane region" description="Helical" evidence="4">
    <location>
        <begin position="396"/>
        <end position="416"/>
    </location>
</feature>
<dbReference type="GO" id="GO:0052621">
    <property type="term" value="F:diguanylate cyclase activity"/>
    <property type="evidence" value="ECO:0007669"/>
    <property type="project" value="UniProtKB-EC"/>
</dbReference>
<evidence type="ECO:0000256" key="1">
    <source>
        <dbReference type="ARBA" id="ARBA00001946"/>
    </source>
</evidence>
<accession>A0A368KJW1</accession>
<dbReference type="Pfam" id="PF13424">
    <property type="entry name" value="TPR_12"/>
    <property type="match status" value="1"/>
</dbReference>
<dbReference type="GO" id="GO:1902201">
    <property type="term" value="P:negative regulation of bacterial-type flagellum-dependent cell motility"/>
    <property type="evidence" value="ECO:0007669"/>
    <property type="project" value="TreeGrafter"/>
</dbReference>
<dbReference type="AlphaFoldDB" id="A0A368KJW1"/>
<keyword evidence="4" id="KW-0812">Transmembrane</keyword>
<dbReference type="InterPro" id="IPR000160">
    <property type="entry name" value="GGDEF_dom"/>
</dbReference>
<dbReference type="OrthoDB" id="6191081at2"/>
<dbReference type="SMART" id="SM00267">
    <property type="entry name" value="GGDEF"/>
    <property type="match status" value="1"/>
</dbReference>
<dbReference type="GO" id="GO:0005886">
    <property type="term" value="C:plasma membrane"/>
    <property type="evidence" value="ECO:0007669"/>
    <property type="project" value="TreeGrafter"/>
</dbReference>
<gene>
    <name evidence="6" type="ORF">DEO45_04440</name>
</gene>